<proteinExistence type="inferred from homology"/>
<evidence type="ECO:0000259" key="3">
    <source>
        <dbReference type="Pfam" id="PF14361"/>
    </source>
</evidence>
<dbReference type="InterPro" id="IPR051448">
    <property type="entry name" value="CdaR-like_regulators"/>
</dbReference>
<dbReference type="Proteomes" id="UP001056336">
    <property type="component" value="Chromosome"/>
</dbReference>
<gene>
    <name evidence="5" type="ORF">M6D93_09675</name>
</gene>
<keyword evidence="6" id="KW-1185">Reference proteome</keyword>
<dbReference type="Pfam" id="PF14361">
    <property type="entry name" value="RsbRD_N"/>
    <property type="match status" value="1"/>
</dbReference>
<protein>
    <submittedName>
        <fullName evidence="5">Helix-turn-helix domain-containing protein</fullName>
    </submittedName>
</protein>
<dbReference type="RefSeq" id="WP_249774145.1">
    <property type="nucleotide sequence ID" value="NZ_CP097332.1"/>
</dbReference>
<dbReference type="InterPro" id="IPR041522">
    <property type="entry name" value="CdaR_GGDEF"/>
</dbReference>
<evidence type="ECO:0000259" key="2">
    <source>
        <dbReference type="Pfam" id="PF13556"/>
    </source>
</evidence>
<evidence type="ECO:0000313" key="6">
    <source>
        <dbReference type="Proteomes" id="UP001056336"/>
    </source>
</evidence>
<evidence type="ECO:0000256" key="1">
    <source>
        <dbReference type="ARBA" id="ARBA00006754"/>
    </source>
</evidence>
<organism evidence="5 6">
    <name type="scientific">Jatrophihabitans telluris</name>
    <dbReference type="NCBI Taxonomy" id="2038343"/>
    <lineage>
        <taxon>Bacteria</taxon>
        <taxon>Bacillati</taxon>
        <taxon>Actinomycetota</taxon>
        <taxon>Actinomycetes</taxon>
        <taxon>Jatrophihabitantales</taxon>
        <taxon>Jatrophihabitantaceae</taxon>
        <taxon>Jatrophihabitans</taxon>
    </lineage>
</organism>
<reference evidence="5" key="1">
    <citation type="journal article" date="2018" name="Int. J. Syst. Evol. Microbiol.">
        <title>Jatrophihabitans telluris sp. nov., isolated from sediment soil of lava forest wetlands and the emended description of the genus Jatrophihabitans.</title>
        <authorList>
            <person name="Lee K.C."/>
            <person name="Suh M.K."/>
            <person name="Eom M.K."/>
            <person name="Kim K.K."/>
            <person name="Kim J.S."/>
            <person name="Kim D.S."/>
            <person name="Ko S.H."/>
            <person name="Shin Y.K."/>
            <person name="Lee J.S."/>
        </authorList>
    </citation>
    <scope>NUCLEOTIDE SEQUENCE</scope>
    <source>
        <strain evidence="5">N237</strain>
    </source>
</reference>
<dbReference type="Gene3D" id="1.10.10.2840">
    <property type="entry name" value="PucR C-terminal helix-turn-helix domain"/>
    <property type="match status" value="1"/>
</dbReference>
<dbReference type="PANTHER" id="PTHR33744">
    <property type="entry name" value="CARBOHYDRATE DIACID REGULATOR"/>
    <property type="match status" value="1"/>
</dbReference>
<dbReference type="InterPro" id="IPR042070">
    <property type="entry name" value="PucR_C-HTH_sf"/>
</dbReference>
<sequence>MSAEVLAEVAAGGAADAGGVAVELLADFLPALVDAVTSGKPLSRRQMTAYQAIGGHAARQGVALRALLDLYLSAGWRLWRRLPAVVDAARDPDAVVVAGEVMLHAVDDAVAALTEGYQLARRTLVRVEESARREFIDDLLTGGTDVAGLLERATGYGLDLTGPHAVALVAAERVLSDGLSLIGIVERAVLGRKGDADTLVATKDGQLVVVFPAPDDAAVEQVVTAVCARLGPRAPRGGARGSRLGAWQLSVGRSGIGPHGVLTSYQEAREALTLTARLGITEAVVRARELLVYRVLLRDREAITDLVVSVLSPLRAARGGASPLLDTVIAYFGTGSNTAATARSLQLSVRAVSYRLERVQSLTGLNLSRPADQFALNVAVLGAKLLGWPEDEMGTSLP</sequence>
<dbReference type="InterPro" id="IPR025736">
    <property type="entry name" value="PucR_C-HTH_dom"/>
</dbReference>
<dbReference type="PANTHER" id="PTHR33744:SF1">
    <property type="entry name" value="DNA-BINDING TRANSCRIPTIONAL ACTIVATOR ADER"/>
    <property type="match status" value="1"/>
</dbReference>
<accession>A0ABY4R703</accession>
<dbReference type="Pfam" id="PF17853">
    <property type="entry name" value="GGDEF_2"/>
    <property type="match status" value="1"/>
</dbReference>
<comment type="similarity">
    <text evidence="1">Belongs to the CdaR family.</text>
</comment>
<dbReference type="EMBL" id="CP097332">
    <property type="protein sequence ID" value="UQX90249.1"/>
    <property type="molecule type" value="Genomic_DNA"/>
</dbReference>
<dbReference type="InterPro" id="IPR025751">
    <property type="entry name" value="RsbRD_N_dom"/>
</dbReference>
<reference evidence="5" key="2">
    <citation type="submission" date="2022-05" db="EMBL/GenBank/DDBJ databases">
        <authorList>
            <person name="Kim J.-S."/>
            <person name="Lee K."/>
            <person name="Suh M."/>
            <person name="Eom M."/>
            <person name="Kim J.-S."/>
            <person name="Kim D.-S."/>
            <person name="Ko S.-H."/>
            <person name="Shin Y."/>
            <person name="Lee J.-S."/>
        </authorList>
    </citation>
    <scope>NUCLEOTIDE SEQUENCE</scope>
    <source>
        <strain evidence="5">N237</strain>
    </source>
</reference>
<dbReference type="Pfam" id="PF13556">
    <property type="entry name" value="HTH_30"/>
    <property type="match status" value="1"/>
</dbReference>
<name>A0ABY4R703_9ACTN</name>
<feature type="domain" description="RsbT co-antagonist protein RsbRD N-terminal" evidence="3">
    <location>
        <begin position="3"/>
        <end position="132"/>
    </location>
</feature>
<evidence type="ECO:0000259" key="4">
    <source>
        <dbReference type="Pfam" id="PF17853"/>
    </source>
</evidence>
<evidence type="ECO:0000313" key="5">
    <source>
        <dbReference type="EMBL" id="UQX90249.1"/>
    </source>
</evidence>
<feature type="domain" description="CdaR GGDEF-like" evidence="4">
    <location>
        <begin position="142"/>
        <end position="273"/>
    </location>
</feature>
<feature type="domain" description="PucR C-terminal helix-turn-helix" evidence="2">
    <location>
        <begin position="324"/>
        <end position="380"/>
    </location>
</feature>